<name>A0A7C1AVW1_9BACT</name>
<reference evidence="1" key="1">
    <citation type="journal article" date="2020" name="mSystems">
        <title>Genome- and Community-Level Interaction Insights into Carbon Utilization and Element Cycling Functions of Hydrothermarchaeota in Hydrothermal Sediment.</title>
        <authorList>
            <person name="Zhou Z."/>
            <person name="Liu Y."/>
            <person name="Xu W."/>
            <person name="Pan J."/>
            <person name="Luo Z.H."/>
            <person name="Li M."/>
        </authorList>
    </citation>
    <scope>NUCLEOTIDE SEQUENCE [LARGE SCALE GENOMIC DNA]</scope>
    <source>
        <strain evidence="1">HyVt-19</strain>
    </source>
</reference>
<dbReference type="PANTHER" id="PTHR30217:SF10">
    <property type="entry name" value="23S RRNA 5-HYDROXYCYTIDINE C2501 SYNTHASE"/>
    <property type="match status" value="1"/>
</dbReference>
<protein>
    <recommendedName>
        <fullName evidence="2">U32 family peptidase</fullName>
    </recommendedName>
</protein>
<feature type="non-terminal residue" evidence="1">
    <location>
        <position position="87"/>
    </location>
</feature>
<sequence length="87" mass="9346">MTEEGKTPKPELLAPAGSVEAFWAAIEAGADAVYIGLKGWNARASAVNFSLRDCEILTRWAAARGKRIYIALNALARASVAEEVKKL</sequence>
<dbReference type="AlphaFoldDB" id="A0A7C1AVW1"/>
<dbReference type="InterPro" id="IPR051454">
    <property type="entry name" value="RNA/ubiquinone_mod_enzymes"/>
</dbReference>
<organism evidence="1">
    <name type="scientific">Thermodesulforhabdus norvegica</name>
    <dbReference type="NCBI Taxonomy" id="39841"/>
    <lineage>
        <taxon>Bacteria</taxon>
        <taxon>Pseudomonadati</taxon>
        <taxon>Thermodesulfobacteriota</taxon>
        <taxon>Syntrophobacteria</taxon>
        <taxon>Syntrophobacterales</taxon>
        <taxon>Thermodesulforhabdaceae</taxon>
        <taxon>Thermodesulforhabdus</taxon>
    </lineage>
</organism>
<dbReference type="Proteomes" id="UP000886355">
    <property type="component" value="Unassembled WGS sequence"/>
</dbReference>
<evidence type="ECO:0008006" key="2">
    <source>
        <dbReference type="Google" id="ProtNLM"/>
    </source>
</evidence>
<accession>A0A7C1AVW1</accession>
<gene>
    <name evidence="1" type="ORF">ENG14_02810</name>
</gene>
<dbReference type="PANTHER" id="PTHR30217">
    <property type="entry name" value="PEPTIDASE U32 FAMILY"/>
    <property type="match status" value="1"/>
</dbReference>
<dbReference type="EMBL" id="DQZW01000133">
    <property type="protein sequence ID" value="HDL89817.1"/>
    <property type="molecule type" value="Genomic_DNA"/>
</dbReference>
<comment type="caution">
    <text evidence="1">The sequence shown here is derived from an EMBL/GenBank/DDBJ whole genome shotgun (WGS) entry which is preliminary data.</text>
</comment>
<evidence type="ECO:0000313" key="1">
    <source>
        <dbReference type="EMBL" id="HDL89817.1"/>
    </source>
</evidence>
<proteinExistence type="predicted"/>